<dbReference type="Pfam" id="PF14200">
    <property type="entry name" value="RicinB_lectin_2"/>
    <property type="match status" value="1"/>
</dbReference>
<accession>A0A8H3BMU3</accession>
<dbReference type="Gene3D" id="2.80.10.50">
    <property type="match status" value="1"/>
</dbReference>
<gene>
    <name evidence="4" type="ORF">RDB_LOCUS77122</name>
</gene>
<evidence type="ECO:0000313" key="4">
    <source>
        <dbReference type="EMBL" id="CAE6461748.1"/>
    </source>
</evidence>
<evidence type="ECO:0000256" key="2">
    <source>
        <dbReference type="SAM" id="MobiDB-lite"/>
    </source>
</evidence>
<dbReference type="EMBL" id="CAJMWV010002399">
    <property type="protein sequence ID" value="CAE6461748.1"/>
    <property type="molecule type" value="Genomic_DNA"/>
</dbReference>
<name>A0A8H3BMU3_9AGAM</name>
<keyword evidence="1" id="KW-0175">Coiled coil</keyword>
<dbReference type="InterPro" id="IPR035992">
    <property type="entry name" value="Ricin_B-like_lectins"/>
</dbReference>
<proteinExistence type="predicted"/>
<dbReference type="SUPFAM" id="SSF50370">
    <property type="entry name" value="Ricin B-like lectins"/>
    <property type="match status" value="1"/>
</dbReference>
<feature type="compositionally biased region" description="Basic and acidic residues" evidence="2">
    <location>
        <begin position="222"/>
        <end position="231"/>
    </location>
</feature>
<sequence>MTGGKHTGGYALLRPINSNSTIRFYQSEMQAYAIYAMRLAEPGLQLFRYAAGQGVEHLPIDETVEPGTYHIVSGLTGTVLQVSEHDRTKVVSWQLEKQVEKIEQQWYLQRSGGGYTFKNRKVNDLYLSVASTDTHALVTAAKCPSTWVLLKIGDRYGIKLAEGDKLIDLHFGRKTNGTEVRLLHGPVQHSAHLTLSLSRFISGHLTGVQSKHGISDGVGESPQEKKSCKAQDFTDKNGHVERLKKEVSQLKDEVAKKDQKIAQHENTIHQLRVDLEAREVYRFLLTK</sequence>
<protein>
    <recommendedName>
        <fullName evidence="3">Ricin B lectin domain-containing protein</fullName>
    </recommendedName>
</protein>
<organism evidence="4 5">
    <name type="scientific">Rhizoctonia solani</name>
    <dbReference type="NCBI Taxonomy" id="456999"/>
    <lineage>
        <taxon>Eukaryota</taxon>
        <taxon>Fungi</taxon>
        <taxon>Dikarya</taxon>
        <taxon>Basidiomycota</taxon>
        <taxon>Agaricomycotina</taxon>
        <taxon>Agaricomycetes</taxon>
        <taxon>Cantharellales</taxon>
        <taxon>Ceratobasidiaceae</taxon>
        <taxon>Rhizoctonia</taxon>
    </lineage>
</organism>
<reference evidence="4" key="1">
    <citation type="submission" date="2021-01" db="EMBL/GenBank/DDBJ databases">
        <authorList>
            <person name="Kaushik A."/>
        </authorList>
    </citation>
    <scope>NUCLEOTIDE SEQUENCE</scope>
    <source>
        <strain evidence="4">AG3-1AP</strain>
    </source>
</reference>
<dbReference type="AlphaFoldDB" id="A0A8H3BMU3"/>
<dbReference type="InterPro" id="IPR000772">
    <property type="entry name" value="Ricin_B_lectin"/>
</dbReference>
<feature type="region of interest" description="Disordered" evidence="2">
    <location>
        <begin position="212"/>
        <end position="231"/>
    </location>
</feature>
<feature type="coiled-coil region" evidence="1">
    <location>
        <begin position="233"/>
        <end position="274"/>
    </location>
</feature>
<evidence type="ECO:0000256" key="1">
    <source>
        <dbReference type="SAM" id="Coils"/>
    </source>
</evidence>
<feature type="domain" description="Ricin B lectin" evidence="3">
    <location>
        <begin position="63"/>
        <end position="135"/>
    </location>
</feature>
<comment type="caution">
    <text evidence="4">The sequence shown here is derived from an EMBL/GenBank/DDBJ whole genome shotgun (WGS) entry which is preliminary data.</text>
</comment>
<evidence type="ECO:0000313" key="5">
    <source>
        <dbReference type="Proteomes" id="UP000663831"/>
    </source>
</evidence>
<evidence type="ECO:0000259" key="3">
    <source>
        <dbReference type="Pfam" id="PF14200"/>
    </source>
</evidence>
<dbReference type="Proteomes" id="UP000663831">
    <property type="component" value="Unassembled WGS sequence"/>
</dbReference>